<protein>
    <submittedName>
        <fullName evidence="6">Undecaprenyl-phosphate 4-deoxy-4-formamido-L-arabinose transferase</fullName>
        <ecNumber evidence="6">2.4.2.53</ecNumber>
    </submittedName>
</protein>
<keyword evidence="2 6" id="KW-0328">Glycosyltransferase</keyword>
<feature type="transmembrane region" description="Helical" evidence="4">
    <location>
        <begin position="244"/>
        <end position="264"/>
    </location>
</feature>
<sequence>MTVSVCIIAYNEEKTLKSLFSDIVHQDYPHEKMEIILVDSMSTDHTKKIMEEFSNQQNGFERVKVLSNPKKNQAAGWNVAIRNSIGDIIIRIDAHTKIPKEFVKKNVNCISSGEDVSGGPRPNIAEDNNIWKQTLLLAEKSMFGSSIATYRRSHHKTYVKSVFHGAYRREVFEKVGLFNENLGRTEDNEMHYRITKAGYRICYTPDIVSYQHTRNTWHGMIKQKYGNGYWIGLTVGICIKCFSVYHFIPFCFVLALIIGGILAVGGIGWPLVTLVILYSLVNILMSVASIVNEKKKHLSYLLLPFIFVSLHISYGIGTIIGLLKMPFWRKKLKTSENFWESLEK</sequence>
<gene>
    <name evidence="6" type="primary">arnC_2</name>
    <name evidence="6" type="ORF">CNLFYP112_02148</name>
</gene>
<dbReference type="PANTHER" id="PTHR43630:SF1">
    <property type="entry name" value="POLY-BETA-1,6-N-ACETYL-D-GLUCOSAMINE SYNTHASE"/>
    <property type="match status" value="1"/>
</dbReference>
<keyword evidence="3 6" id="KW-0808">Transferase</keyword>
<dbReference type="InterPro" id="IPR001173">
    <property type="entry name" value="Glyco_trans_2-like"/>
</dbReference>
<dbReference type="Gene3D" id="3.90.550.10">
    <property type="entry name" value="Spore Coat Polysaccharide Biosynthesis Protein SpsA, Chain A"/>
    <property type="match status" value="1"/>
</dbReference>
<organism evidence="6">
    <name type="scientific">[Clostridium] nexile</name>
    <dbReference type="NCBI Taxonomy" id="29361"/>
    <lineage>
        <taxon>Bacteria</taxon>
        <taxon>Bacillati</taxon>
        <taxon>Bacillota</taxon>
        <taxon>Clostridia</taxon>
        <taxon>Lachnospirales</taxon>
        <taxon>Lachnospiraceae</taxon>
        <taxon>Tyzzerella</taxon>
    </lineage>
</organism>
<dbReference type="CDD" id="cd02525">
    <property type="entry name" value="Succinoglycan_BP_ExoA"/>
    <property type="match status" value="1"/>
</dbReference>
<evidence type="ECO:0000256" key="3">
    <source>
        <dbReference type="ARBA" id="ARBA00022679"/>
    </source>
</evidence>
<feature type="domain" description="Glycosyltransferase 2-like" evidence="5">
    <location>
        <begin position="4"/>
        <end position="175"/>
    </location>
</feature>
<dbReference type="SUPFAM" id="SSF53448">
    <property type="entry name" value="Nucleotide-diphospho-sugar transferases"/>
    <property type="match status" value="1"/>
</dbReference>
<keyword evidence="4" id="KW-1133">Transmembrane helix</keyword>
<accession>A0A6N2UQ76</accession>
<feature type="transmembrane region" description="Helical" evidence="4">
    <location>
        <begin position="271"/>
        <end position="291"/>
    </location>
</feature>
<dbReference type="InterPro" id="IPR029044">
    <property type="entry name" value="Nucleotide-diphossugar_trans"/>
</dbReference>
<feature type="transmembrane region" description="Helical" evidence="4">
    <location>
        <begin position="297"/>
        <end position="323"/>
    </location>
</feature>
<proteinExistence type="inferred from homology"/>
<dbReference type="Pfam" id="PF00535">
    <property type="entry name" value="Glycos_transf_2"/>
    <property type="match status" value="1"/>
</dbReference>
<dbReference type="EMBL" id="CACRTG010000021">
    <property type="protein sequence ID" value="VYT18431.1"/>
    <property type="molecule type" value="Genomic_DNA"/>
</dbReference>
<comment type="similarity">
    <text evidence="1">Belongs to the glycosyltransferase 2 family.</text>
</comment>
<dbReference type="PANTHER" id="PTHR43630">
    <property type="entry name" value="POLY-BETA-1,6-N-ACETYL-D-GLUCOSAMINE SYNTHASE"/>
    <property type="match status" value="1"/>
</dbReference>
<keyword evidence="4" id="KW-0472">Membrane</keyword>
<reference evidence="6" key="1">
    <citation type="submission" date="2019-11" db="EMBL/GenBank/DDBJ databases">
        <authorList>
            <person name="Feng L."/>
        </authorList>
    </citation>
    <scope>NUCLEOTIDE SEQUENCE</scope>
    <source>
        <strain evidence="6">CnexileLFYP112</strain>
    </source>
</reference>
<evidence type="ECO:0000256" key="4">
    <source>
        <dbReference type="SAM" id="Phobius"/>
    </source>
</evidence>
<dbReference type="EC" id="2.4.2.53" evidence="6"/>
<evidence type="ECO:0000313" key="6">
    <source>
        <dbReference type="EMBL" id="VYT18431.1"/>
    </source>
</evidence>
<dbReference type="GO" id="GO:0099621">
    <property type="term" value="F:undecaprenyl-phosphate 4-deoxy-4-formamido-L-arabinose transferase activity"/>
    <property type="evidence" value="ECO:0007669"/>
    <property type="project" value="UniProtKB-EC"/>
</dbReference>
<dbReference type="FunFam" id="3.90.550.10:FF:000233">
    <property type="entry name" value="Glycosyl transferase, group 2 family protein"/>
    <property type="match status" value="1"/>
</dbReference>
<keyword evidence="4" id="KW-0812">Transmembrane</keyword>
<evidence type="ECO:0000256" key="2">
    <source>
        <dbReference type="ARBA" id="ARBA00022676"/>
    </source>
</evidence>
<evidence type="ECO:0000259" key="5">
    <source>
        <dbReference type="Pfam" id="PF00535"/>
    </source>
</evidence>
<name>A0A6N2UQ76_9FIRM</name>
<evidence type="ECO:0000256" key="1">
    <source>
        <dbReference type="ARBA" id="ARBA00006739"/>
    </source>
</evidence>
<dbReference type="AlphaFoldDB" id="A0A6N2UQ76"/>